<protein>
    <submittedName>
        <fullName evidence="1">Uncharacterized protein</fullName>
    </submittedName>
</protein>
<accession>A0A674J2K9</accession>
<organism evidence="1 2">
    <name type="scientific">Terrapene triunguis</name>
    <name type="common">Three-toed box turtle</name>
    <dbReference type="NCBI Taxonomy" id="2587831"/>
    <lineage>
        <taxon>Eukaryota</taxon>
        <taxon>Metazoa</taxon>
        <taxon>Chordata</taxon>
        <taxon>Craniata</taxon>
        <taxon>Vertebrata</taxon>
        <taxon>Euteleostomi</taxon>
        <taxon>Archelosauria</taxon>
        <taxon>Testudinata</taxon>
        <taxon>Testudines</taxon>
        <taxon>Cryptodira</taxon>
        <taxon>Durocryptodira</taxon>
        <taxon>Testudinoidea</taxon>
        <taxon>Emydidae</taxon>
        <taxon>Terrapene</taxon>
    </lineage>
</organism>
<evidence type="ECO:0000313" key="1">
    <source>
        <dbReference type="Ensembl" id="ENSTMTP00000014162.1"/>
    </source>
</evidence>
<evidence type="ECO:0000313" key="2">
    <source>
        <dbReference type="Proteomes" id="UP000472274"/>
    </source>
</evidence>
<dbReference type="Proteomes" id="UP000472274">
    <property type="component" value="Unplaced"/>
</dbReference>
<name>A0A674J2K9_9SAUR</name>
<keyword evidence="2" id="KW-1185">Reference proteome</keyword>
<dbReference type="InParanoid" id="A0A674J2K9"/>
<sequence length="115" mass="13096">MSTYSHLLLPVTPLAYVVMDYALALKIATLLMNHVEGEYEPLWTTFADSVVKLRIDQSCSQTPITVHQMFKETVDKYGPLNAMASKKNGKWEKITFAEYYNLSWKAAKSFLKVSV</sequence>
<proteinExistence type="predicted"/>
<dbReference type="Ensembl" id="ENSTMTT00000014650.1">
    <property type="protein sequence ID" value="ENSTMTP00000014162.1"/>
    <property type="gene ID" value="ENSTMTG00000010304.1"/>
</dbReference>
<reference evidence="1" key="1">
    <citation type="submission" date="2025-08" db="UniProtKB">
        <authorList>
            <consortium name="Ensembl"/>
        </authorList>
    </citation>
    <scope>IDENTIFICATION</scope>
</reference>
<dbReference type="GeneTree" id="ENSGT00940000160380"/>
<reference evidence="1" key="2">
    <citation type="submission" date="2025-09" db="UniProtKB">
        <authorList>
            <consortium name="Ensembl"/>
        </authorList>
    </citation>
    <scope>IDENTIFICATION</scope>
</reference>
<dbReference type="AlphaFoldDB" id="A0A674J2K9"/>